<dbReference type="RefSeq" id="WP_146216187.1">
    <property type="nucleotide sequence ID" value="NZ_OUNR01000017.1"/>
</dbReference>
<name>A0A330L7E0_9BACT</name>
<evidence type="ECO:0000256" key="1">
    <source>
        <dbReference type="SAM" id="SignalP"/>
    </source>
</evidence>
<dbReference type="OrthoDB" id="6015648at2"/>
<proteinExistence type="predicted"/>
<dbReference type="AlphaFoldDB" id="A0A330L7E0"/>
<organism evidence="2 3">
    <name type="scientific">Nitrospira lenta</name>
    <dbReference type="NCBI Taxonomy" id="1436998"/>
    <lineage>
        <taxon>Bacteria</taxon>
        <taxon>Pseudomonadati</taxon>
        <taxon>Nitrospirota</taxon>
        <taxon>Nitrospiria</taxon>
        <taxon>Nitrospirales</taxon>
        <taxon>Nitrospiraceae</taxon>
        <taxon>Nitrospira</taxon>
    </lineage>
</organism>
<feature type="chain" id="PRO_5016269211" evidence="1">
    <location>
        <begin position="24"/>
        <end position="386"/>
    </location>
</feature>
<evidence type="ECO:0000313" key="2">
    <source>
        <dbReference type="EMBL" id="SPP65860.1"/>
    </source>
</evidence>
<dbReference type="InParanoid" id="A0A330L7E0"/>
<sequence length="386" mass="43803">MRYRIAMIGFMLGSCVCATQAFAQSVLVHVQGEEGSREAYFADILVVMDRTPVDQLFGPTRVKELDTTIVYEHPDKPEFSSLRLQFECVAKETVDGKNIPKQPAFDAPVKVRIGEFSWKLRREDLKDEKLPAGDWRTSPSPVLLKLQKIACNEDVMRSAIIKTAKAKDDGVIFRKEIAKIGLPSDLQLVKAQSPPDQLEFVWWVLWSGAKRPDPSGKWSRRPTKKEMEEYQAKMAQIQKQHDEFVAGIKPQLEANLKHMDAEFAFHKIAAEIRGGRKLSRNERHMLTVWEGKTEQDVAAKMGAPIVSEAGKLHFFSYGQEFDNRVIVGNRQGAVWEEGVYEHCSVQYVLHPDDKNVFRVVDVRIWANSSQFGQVVFACDGLLDVPN</sequence>
<dbReference type="PROSITE" id="PS51257">
    <property type="entry name" value="PROKAR_LIPOPROTEIN"/>
    <property type="match status" value="1"/>
</dbReference>
<gene>
    <name evidence="2" type="ORF">NITLEN_40333</name>
</gene>
<keyword evidence="3" id="KW-1185">Reference proteome</keyword>
<dbReference type="Proteomes" id="UP000248168">
    <property type="component" value="Unassembled WGS sequence"/>
</dbReference>
<keyword evidence="1" id="KW-0732">Signal</keyword>
<protein>
    <submittedName>
        <fullName evidence="2">Uncharacterized protein</fullName>
    </submittedName>
</protein>
<feature type="signal peptide" evidence="1">
    <location>
        <begin position="1"/>
        <end position="23"/>
    </location>
</feature>
<reference evidence="3" key="1">
    <citation type="submission" date="2018-04" db="EMBL/GenBank/DDBJ databases">
        <authorList>
            <person name="Lucker S."/>
            <person name="Sakoula D."/>
        </authorList>
    </citation>
    <scope>NUCLEOTIDE SEQUENCE [LARGE SCALE GENOMIC DNA]</scope>
</reference>
<accession>A0A330L7E0</accession>
<dbReference type="EMBL" id="OUNR01000017">
    <property type="protein sequence ID" value="SPP65860.1"/>
    <property type="molecule type" value="Genomic_DNA"/>
</dbReference>
<evidence type="ECO:0000313" key="3">
    <source>
        <dbReference type="Proteomes" id="UP000248168"/>
    </source>
</evidence>